<reference evidence="1 2" key="1">
    <citation type="submission" date="2021-01" db="EMBL/GenBank/DDBJ databases">
        <title>FDA dAtabase for Regulatory Grade micrObial Sequences (FDA-ARGOS): Supporting development and validation of Infectious Disease Dx tests.</title>
        <authorList>
            <person name="Sproer C."/>
            <person name="Gronow S."/>
            <person name="Severitt S."/>
            <person name="Schroder I."/>
            <person name="Tallon L."/>
            <person name="Sadzewicz L."/>
            <person name="Zhao X."/>
            <person name="Boylan J."/>
            <person name="Ott S."/>
            <person name="Bowen H."/>
            <person name="Vavikolanu K."/>
            <person name="Mehta A."/>
            <person name="Aluvathingal J."/>
            <person name="Nadendla S."/>
            <person name="Lowell S."/>
            <person name="Myers T."/>
            <person name="Yan Y."/>
            <person name="Sichtig H."/>
        </authorList>
    </citation>
    <scope>NUCLEOTIDE SEQUENCE [LARGE SCALE GENOMIC DNA]</scope>
    <source>
        <strain evidence="1 2">FDAARGOS_1096</strain>
    </source>
</reference>
<dbReference type="EMBL" id="CP068176">
    <property type="protein sequence ID" value="QQT87899.1"/>
    <property type="molecule type" value="Genomic_DNA"/>
</dbReference>
<gene>
    <name evidence="1" type="ORF">I6I53_13100</name>
</gene>
<evidence type="ECO:0000313" key="1">
    <source>
        <dbReference type="EMBL" id="QQT87899.1"/>
    </source>
</evidence>
<accession>A0A7T9UL63</accession>
<proteinExistence type="predicted"/>
<name>A0A7T9UL63_9GAMM</name>
<sequence length="83" mass="10064">MRNYYIKKDGLFLKEEKNTEYYDFESDGYSDFEFSQRIIPTTSYSWTKHINEAKVFQDYDTPIGIIAKNFKKKFWLNAEVVRI</sequence>
<evidence type="ECO:0000313" key="2">
    <source>
        <dbReference type="Proteomes" id="UP000595320"/>
    </source>
</evidence>
<protein>
    <submittedName>
        <fullName evidence="1">Uncharacterized protein</fullName>
    </submittedName>
</protein>
<organism evidence="1 2">
    <name type="scientific">Acinetobacter ursingii</name>
    <dbReference type="NCBI Taxonomy" id="108980"/>
    <lineage>
        <taxon>Bacteria</taxon>
        <taxon>Pseudomonadati</taxon>
        <taxon>Pseudomonadota</taxon>
        <taxon>Gammaproteobacteria</taxon>
        <taxon>Moraxellales</taxon>
        <taxon>Moraxellaceae</taxon>
        <taxon>Acinetobacter</taxon>
    </lineage>
</organism>
<dbReference type="RefSeq" id="WP_004997516.1">
    <property type="nucleotide sequence ID" value="NZ_BKVT01000028.1"/>
</dbReference>
<dbReference type="AlphaFoldDB" id="A0A7T9UL63"/>
<dbReference type="Proteomes" id="UP000595320">
    <property type="component" value="Chromosome"/>
</dbReference>